<keyword evidence="11" id="KW-1015">Disulfide bond</keyword>
<feature type="transmembrane region" description="Helical" evidence="20">
    <location>
        <begin position="285"/>
        <end position="308"/>
    </location>
</feature>
<dbReference type="EMBL" id="AFYH01153338">
    <property type="status" value="NOT_ANNOTATED_CDS"/>
    <property type="molecule type" value="Genomic_DNA"/>
</dbReference>
<keyword evidence="5" id="KW-0597">Phosphoprotein</keyword>
<keyword evidence="12 18" id="KW-0675">Receptor</keyword>
<dbReference type="AlphaFoldDB" id="H3AE05"/>
<evidence type="ECO:0000256" key="4">
    <source>
        <dbReference type="ARBA" id="ARBA00022500"/>
    </source>
</evidence>
<sequence length="356" mass="39917">SGMTSKMTDLIETDTYPDYNYSYYNDSNFWNIEDELDTETFHPITVISMVIYSITVVLGIPGNAVVIWIAGIKMKKTVNTVWFLNLAIADLLCCLSLPFSIAQLALHYHWPLGRLLCKLIPSAIILCMSASIFTLTAISVDRCLLVLQPIWSQNNRTTRLASTLCLVIWGLAILMSLPVFIYRDTETDDKIIHCSYPDQDKHIMITTNVTRAIFGFFNPFLVIAICYTVIILKVKGSRFGKSSKTFKVILSVIVAFFVCWAPYHVTGLLQAIGDPETSHSEVSVILDPLAISLAYFNSCINPILYMFMGQDFKEKFRKSLKNILESAFSEGPTLSTIHSKGRTTRSSSGVDLVQVN</sequence>
<dbReference type="InterPro" id="IPR017452">
    <property type="entry name" value="GPCR_Rhodpsn_7TM"/>
</dbReference>
<evidence type="ECO:0000256" key="12">
    <source>
        <dbReference type="ARBA" id="ARBA00023170"/>
    </source>
</evidence>
<dbReference type="Pfam" id="PF00001">
    <property type="entry name" value="7tm_1"/>
    <property type="match status" value="1"/>
</dbReference>
<feature type="transmembrane region" description="Helical" evidence="20">
    <location>
        <begin position="160"/>
        <end position="181"/>
    </location>
</feature>
<dbReference type="PROSITE" id="PS50262">
    <property type="entry name" value="G_PROTEIN_RECEP_F1_2"/>
    <property type="match status" value="1"/>
</dbReference>
<evidence type="ECO:0000256" key="6">
    <source>
        <dbReference type="ARBA" id="ARBA00022641"/>
    </source>
</evidence>
<dbReference type="eggNOG" id="ENOG502R35Z">
    <property type="taxonomic scope" value="Eukaryota"/>
</dbReference>
<accession>H3AE05</accession>
<dbReference type="InterPro" id="IPR000276">
    <property type="entry name" value="GPCR_Rhodpsn"/>
</dbReference>
<keyword evidence="6" id="KW-0765">Sulfation</keyword>
<dbReference type="Ensembl" id="ENSLACT00000007942.1">
    <property type="protein sequence ID" value="ENSLACP00000007876.1"/>
    <property type="gene ID" value="ENSLACG00000006972.1"/>
</dbReference>
<proteinExistence type="inferred from homology"/>
<keyword evidence="4" id="KW-0145">Chemotaxis</keyword>
<evidence type="ECO:0000256" key="18">
    <source>
        <dbReference type="RuleBase" id="RU000688"/>
    </source>
</evidence>
<protein>
    <recommendedName>
        <fullName evidence="2">C3a anaphylatoxin chemotactic receptor</fullName>
    </recommendedName>
</protein>
<dbReference type="HOGENOM" id="CLU_009579_8_0_1"/>
<keyword evidence="14 18" id="KW-0807">Transducer</keyword>
<dbReference type="GO" id="GO:0007200">
    <property type="term" value="P:phospholipase C-activating G protein-coupled receptor signaling pathway"/>
    <property type="evidence" value="ECO:0007669"/>
    <property type="project" value="TreeGrafter"/>
</dbReference>
<feature type="transmembrane region" description="Helical" evidence="20">
    <location>
        <begin position="246"/>
        <end position="265"/>
    </location>
</feature>
<keyword evidence="13" id="KW-0325">Glycoprotein</keyword>
<dbReference type="SUPFAM" id="SSF81321">
    <property type="entry name" value="Family A G protein-coupled receptor-like"/>
    <property type="match status" value="1"/>
</dbReference>
<dbReference type="PRINTS" id="PR01104">
    <property type="entry name" value="ANPHYLATOXNR"/>
</dbReference>
<comment type="similarity">
    <text evidence="18">Belongs to the G-protein coupled receptor 1 family.</text>
</comment>
<dbReference type="PANTHER" id="PTHR24225">
    <property type="entry name" value="CHEMOTACTIC RECEPTOR"/>
    <property type="match status" value="1"/>
</dbReference>
<keyword evidence="10 20" id="KW-0472">Membrane</keyword>
<dbReference type="PRINTS" id="PR00237">
    <property type="entry name" value="GPCRRHODOPSN"/>
</dbReference>
<organism evidence="22 23">
    <name type="scientific">Latimeria chalumnae</name>
    <name type="common">Coelacanth</name>
    <dbReference type="NCBI Taxonomy" id="7897"/>
    <lineage>
        <taxon>Eukaryota</taxon>
        <taxon>Metazoa</taxon>
        <taxon>Chordata</taxon>
        <taxon>Craniata</taxon>
        <taxon>Vertebrata</taxon>
        <taxon>Euteleostomi</taxon>
        <taxon>Coelacanthiformes</taxon>
        <taxon>Coelacanthidae</taxon>
        <taxon>Latimeria</taxon>
    </lineage>
</organism>
<dbReference type="STRING" id="7897.ENSLACP00000007876"/>
<dbReference type="GO" id="GO:0007204">
    <property type="term" value="P:positive regulation of cytosolic calcium ion concentration"/>
    <property type="evidence" value="ECO:0007669"/>
    <property type="project" value="TreeGrafter"/>
</dbReference>
<evidence type="ECO:0000256" key="5">
    <source>
        <dbReference type="ARBA" id="ARBA00022553"/>
    </source>
</evidence>
<comment type="subunit">
    <text evidence="17">Interacts with VGF-derived peptide TLQP-21.</text>
</comment>
<feature type="region of interest" description="Disordered" evidence="19">
    <location>
        <begin position="336"/>
        <end position="356"/>
    </location>
</feature>
<dbReference type="GO" id="GO:0006954">
    <property type="term" value="P:inflammatory response"/>
    <property type="evidence" value="ECO:0007669"/>
    <property type="project" value="TreeGrafter"/>
</dbReference>
<dbReference type="PRINTS" id="PR01060">
    <property type="entry name" value="C3ANPHYLTXNR"/>
</dbReference>
<feature type="transmembrane region" description="Helical" evidence="20">
    <location>
        <begin position="119"/>
        <end position="140"/>
    </location>
</feature>
<dbReference type="Proteomes" id="UP000008672">
    <property type="component" value="Unassembled WGS sequence"/>
</dbReference>
<evidence type="ECO:0000256" key="10">
    <source>
        <dbReference type="ARBA" id="ARBA00023136"/>
    </source>
</evidence>
<dbReference type="GO" id="GO:0004876">
    <property type="term" value="F:complement component C3a receptor activity"/>
    <property type="evidence" value="ECO:0007669"/>
    <property type="project" value="InterPro"/>
</dbReference>
<evidence type="ECO:0000256" key="11">
    <source>
        <dbReference type="ARBA" id="ARBA00023157"/>
    </source>
</evidence>
<name>H3AE05_LATCH</name>
<evidence type="ECO:0000313" key="23">
    <source>
        <dbReference type="Proteomes" id="UP000008672"/>
    </source>
</evidence>
<dbReference type="InterPro" id="IPR001644">
    <property type="entry name" value="Anaphtx_C3AR1"/>
</dbReference>
<evidence type="ECO:0000256" key="7">
    <source>
        <dbReference type="ARBA" id="ARBA00022692"/>
    </source>
</evidence>
<evidence type="ECO:0000256" key="8">
    <source>
        <dbReference type="ARBA" id="ARBA00022989"/>
    </source>
</evidence>
<dbReference type="InterPro" id="IPR002234">
    <property type="entry name" value="Anphylx_rcpt_C3a/C5a1-2"/>
</dbReference>
<keyword evidence="9 18" id="KW-0297">G-protein coupled receptor</keyword>
<dbReference type="GO" id="GO:0004930">
    <property type="term" value="F:G protein-coupled receptor activity"/>
    <property type="evidence" value="ECO:0007669"/>
    <property type="project" value="UniProtKB-KW"/>
</dbReference>
<reference evidence="22" key="3">
    <citation type="submission" date="2025-09" db="UniProtKB">
        <authorList>
            <consortium name="Ensembl"/>
        </authorList>
    </citation>
    <scope>IDENTIFICATION</scope>
</reference>
<feature type="transmembrane region" description="Helical" evidence="20">
    <location>
        <begin position="82"/>
        <end position="107"/>
    </location>
</feature>
<evidence type="ECO:0000256" key="1">
    <source>
        <dbReference type="ARBA" id="ARBA00004651"/>
    </source>
</evidence>
<comment type="subcellular location">
    <subcellularLocation>
        <location evidence="1">Cell membrane</location>
        <topology evidence="1">Multi-pass membrane protein</topology>
    </subcellularLocation>
</comment>
<reference evidence="22" key="2">
    <citation type="submission" date="2025-08" db="UniProtKB">
        <authorList>
            <consortium name="Ensembl"/>
        </authorList>
    </citation>
    <scope>IDENTIFICATION</scope>
</reference>
<evidence type="ECO:0000256" key="2">
    <source>
        <dbReference type="ARBA" id="ARBA00022343"/>
    </source>
</evidence>
<dbReference type="InParanoid" id="H3AE05"/>
<keyword evidence="3" id="KW-1003">Cell membrane</keyword>
<dbReference type="OMA" id="MCGYNFG"/>
<evidence type="ECO:0000313" key="22">
    <source>
        <dbReference type="Ensembl" id="ENSLACP00000007876.1"/>
    </source>
</evidence>
<keyword evidence="7 18" id="KW-0812">Transmembrane</keyword>
<dbReference type="FunFam" id="1.20.1070.10:FF:000034">
    <property type="entry name" value="G-protein coupled receptor 1"/>
    <property type="match status" value="1"/>
</dbReference>
<evidence type="ECO:0000256" key="15">
    <source>
        <dbReference type="ARBA" id="ARBA00025640"/>
    </source>
</evidence>
<dbReference type="PANTHER" id="PTHR24225:SF28">
    <property type="entry name" value="C3A ANAPHYLATOXIN CHEMOTACTIC RECEPTOR"/>
    <property type="match status" value="1"/>
</dbReference>
<feature type="transmembrane region" description="Helical" evidence="20">
    <location>
        <begin position="212"/>
        <end position="234"/>
    </location>
</feature>
<dbReference type="PROSITE" id="PS00237">
    <property type="entry name" value="G_PROTEIN_RECEP_F1_1"/>
    <property type="match status" value="1"/>
</dbReference>
<evidence type="ECO:0000256" key="9">
    <source>
        <dbReference type="ARBA" id="ARBA00023040"/>
    </source>
</evidence>
<evidence type="ECO:0000256" key="3">
    <source>
        <dbReference type="ARBA" id="ARBA00022475"/>
    </source>
</evidence>
<evidence type="ECO:0000256" key="17">
    <source>
        <dbReference type="ARBA" id="ARBA00025827"/>
    </source>
</evidence>
<evidence type="ECO:0000256" key="13">
    <source>
        <dbReference type="ARBA" id="ARBA00023180"/>
    </source>
</evidence>
<evidence type="ECO:0000256" key="19">
    <source>
        <dbReference type="SAM" id="MobiDB-lite"/>
    </source>
</evidence>
<evidence type="ECO:0000256" key="16">
    <source>
        <dbReference type="ARBA" id="ARBA00025736"/>
    </source>
</evidence>
<evidence type="ECO:0000256" key="20">
    <source>
        <dbReference type="SAM" id="Phobius"/>
    </source>
</evidence>
<gene>
    <name evidence="22" type="primary">C3AR1</name>
</gene>
<comment type="function">
    <text evidence="15">Receptor for the chemotactic and inflammatory peptide anaphylatoxin C3a. This receptor stimulates chemotaxis, granule enzyme release and superoxide anion production.</text>
</comment>
<dbReference type="InterPro" id="IPR000826">
    <property type="entry name" value="Formyl_rcpt-rel"/>
</dbReference>
<dbReference type="GO" id="GO:0004878">
    <property type="term" value="F:complement component C5a receptor activity"/>
    <property type="evidence" value="ECO:0007669"/>
    <property type="project" value="TreeGrafter"/>
</dbReference>
<keyword evidence="23" id="KW-1185">Reference proteome</keyword>
<evidence type="ECO:0000259" key="21">
    <source>
        <dbReference type="PROSITE" id="PS50262"/>
    </source>
</evidence>
<dbReference type="SMART" id="SM01381">
    <property type="entry name" value="7TM_GPCR_Srsx"/>
    <property type="match status" value="1"/>
</dbReference>
<keyword evidence="8 20" id="KW-1133">Transmembrane helix</keyword>
<feature type="domain" description="G-protein coupled receptors family 1 profile" evidence="21">
    <location>
        <begin position="62"/>
        <end position="305"/>
    </location>
</feature>
<dbReference type="GeneTree" id="ENSGT01140000282544"/>
<reference evidence="23" key="1">
    <citation type="submission" date="2011-08" db="EMBL/GenBank/DDBJ databases">
        <title>The draft genome of Latimeria chalumnae.</title>
        <authorList>
            <person name="Di Palma F."/>
            <person name="Alfoldi J."/>
            <person name="Johnson J."/>
            <person name="Berlin A."/>
            <person name="Gnerre S."/>
            <person name="Jaffe D."/>
            <person name="MacCallum I."/>
            <person name="Young S."/>
            <person name="Walker B.J."/>
            <person name="Lander E."/>
            <person name="Lindblad-Toh K."/>
        </authorList>
    </citation>
    <scope>NUCLEOTIDE SEQUENCE [LARGE SCALE GENOMIC DNA]</scope>
    <source>
        <strain evidence="23">Wild caught</strain>
    </source>
</reference>
<evidence type="ECO:0000256" key="14">
    <source>
        <dbReference type="ARBA" id="ARBA00023224"/>
    </source>
</evidence>
<feature type="transmembrane region" description="Helical" evidence="20">
    <location>
        <begin position="44"/>
        <end position="70"/>
    </location>
</feature>
<dbReference type="Gene3D" id="1.20.1070.10">
    <property type="entry name" value="Rhodopsin 7-helix transmembrane proteins"/>
    <property type="match status" value="1"/>
</dbReference>
<comment type="similarity">
    <text evidence="16">Belongs to the chemokine-like receptor (CMKLR) family.</text>
</comment>
<dbReference type="GO" id="GO:0005886">
    <property type="term" value="C:plasma membrane"/>
    <property type="evidence" value="ECO:0007669"/>
    <property type="project" value="UniProtKB-SubCell"/>
</dbReference>
<dbReference type="GO" id="GO:0006935">
    <property type="term" value="P:chemotaxis"/>
    <property type="evidence" value="ECO:0007669"/>
    <property type="project" value="UniProtKB-KW"/>
</dbReference>
<dbReference type="FunCoup" id="H3AE05">
    <property type="interactions" value="389"/>
</dbReference>